<proteinExistence type="predicted"/>
<comment type="subcellular location">
    <subcellularLocation>
        <location evidence="1">Membrane</location>
        <topology evidence="1">Multi-pass membrane protein</topology>
    </subcellularLocation>
</comment>
<dbReference type="InterPro" id="IPR000175">
    <property type="entry name" value="Na/ntran_symport"/>
</dbReference>
<evidence type="ECO:0000256" key="1">
    <source>
        <dbReference type="ARBA" id="ARBA00004141"/>
    </source>
</evidence>
<dbReference type="PRINTS" id="PR01206">
    <property type="entry name" value="ORPHTRNSPORT"/>
</dbReference>
<evidence type="ECO:0000256" key="5">
    <source>
        <dbReference type="ARBA" id="ARBA00022989"/>
    </source>
</evidence>
<dbReference type="Pfam" id="PF00209">
    <property type="entry name" value="SNF"/>
    <property type="match status" value="1"/>
</dbReference>
<keyword evidence="2" id="KW-0813">Transport</keyword>
<evidence type="ECO:0000256" key="8">
    <source>
        <dbReference type="PIRSR" id="PIRSR600175-1"/>
    </source>
</evidence>
<dbReference type="SUPFAM" id="SSF161070">
    <property type="entry name" value="SNF-like"/>
    <property type="match status" value="1"/>
</dbReference>
<sequence>VAGTPEPDPPVDPGGDERPTWGNKLQNLLSCVGFATYGGGSFLIPYPIAWPSRAARSSPSSASGQRLHRASIGVWTAISPYLGAVGLCGFIPSVLVSTHCDTVLARVLWRLPNSSQPAAPERLPAGPQPRGHRECRDSGAVSYFWYRQTLNTTADINDSGSVQWRLLVCLMASWATVYLCVIRDIEPTGTVRDPSPLPSLLASGVQRLGEEGRNTSTVTCPQRTDAFVTTRSSSSAWRESAPSPL</sequence>
<evidence type="ECO:0000256" key="7">
    <source>
        <dbReference type="ARBA" id="ARBA00023180"/>
    </source>
</evidence>
<accession>A0A8C0DFQ1</accession>
<dbReference type="PROSITE" id="PS50267">
    <property type="entry name" value="NA_NEUROTRAN_SYMP_3"/>
    <property type="match status" value="1"/>
</dbReference>
<evidence type="ECO:0000256" key="3">
    <source>
        <dbReference type="ARBA" id="ARBA00022692"/>
    </source>
</evidence>
<evidence type="ECO:0000256" key="6">
    <source>
        <dbReference type="ARBA" id="ARBA00023136"/>
    </source>
</evidence>
<dbReference type="InterPro" id="IPR002438">
    <property type="entry name" value="Neutral_aa_SLC6"/>
</dbReference>
<dbReference type="Ensembl" id="ENSBMST00010021064.1">
    <property type="protein sequence ID" value="ENSBMSP00010019067.1"/>
    <property type="gene ID" value="ENSBMSG00010013849.1"/>
</dbReference>
<keyword evidence="7" id="KW-0325">Glycoprotein</keyword>
<dbReference type="PANTHER" id="PTHR11616:SF109">
    <property type="entry name" value="INACTIVE SODIUM-DEPENDENT NEUTRAL AMINO ACID TRANSPORTER B(0)AT3"/>
    <property type="match status" value="1"/>
</dbReference>
<feature type="binding site" evidence="8">
    <location>
        <position position="33"/>
    </location>
    <ligand>
        <name>Na(+)</name>
        <dbReference type="ChEBI" id="CHEBI:29101"/>
        <label>1</label>
    </ligand>
</feature>
<dbReference type="GeneTree" id="ENSGT00940000158906"/>
<protein>
    <submittedName>
        <fullName evidence="9">Uncharacterized protein</fullName>
    </submittedName>
</protein>
<keyword evidence="3" id="KW-0812">Transmembrane</keyword>
<keyword evidence="5" id="KW-1133">Transmembrane helix</keyword>
<feature type="binding site" evidence="8">
    <location>
        <position position="35"/>
    </location>
    <ligand>
        <name>Na(+)</name>
        <dbReference type="ChEBI" id="CHEBI:29101"/>
        <label>1</label>
    </ligand>
</feature>
<keyword evidence="8" id="KW-0915">Sodium</keyword>
<dbReference type="GO" id="GO:0035725">
    <property type="term" value="P:sodium ion transmembrane transport"/>
    <property type="evidence" value="ECO:0007669"/>
    <property type="project" value="TreeGrafter"/>
</dbReference>
<reference evidence="9" key="1">
    <citation type="submission" date="2023-09" db="UniProtKB">
        <authorList>
            <consortium name="Ensembl"/>
        </authorList>
    </citation>
    <scope>IDENTIFICATION</scope>
</reference>
<organism evidence="9">
    <name type="scientific">Balaenoptera musculus</name>
    <name type="common">Blue whale</name>
    <dbReference type="NCBI Taxonomy" id="9771"/>
    <lineage>
        <taxon>Eukaryota</taxon>
        <taxon>Metazoa</taxon>
        <taxon>Chordata</taxon>
        <taxon>Craniata</taxon>
        <taxon>Vertebrata</taxon>
        <taxon>Euteleostomi</taxon>
        <taxon>Mammalia</taxon>
        <taxon>Eutheria</taxon>
        <taxon>Laurasiatheria</taxon>
        <taxon>Artiodactyla</taxon>
        <taxon>Whippomorpha</taxon>
        <taxon>Cetacea</taxon>
        <taxon>Mysticeti</taxon>
        <taxon>Balaenopteridae</taxon>
        <taxon>Balaenoptera</taxon>
    </lineage>
</organism>
<keyword evidence="4" id="KW-0769">Symport</keyword>
<dbReference type="PANTHER" id="PTHR11616">
    <property type="entry name" value="SODIUM/CHLORIDE DEPENDENT TRANSPORTER"/>
    <property type="match status" value="1"/>
</dbReference>
<dbReference type="GO" id="GO:0015293">
    <property type="term" value="F:symporter activity"/>
    <property type="evidence" value="ECO:0007669"/>
    <property type="project" value="UniProtKB-KW"/>
</dbReference>
<dbReference type="AlphaFoldDB" id="A0A8C0DFQ1"/>
<name>A0A8C0DFQ1_BALMU</name>
<keyword evidence="6" id="KW-0472">Membrane</keyword>
<evidence type="ECO:0000313" key="9">
    <source>
        <dbReference type="Ensembl" id="ENSBMSP00010019067.1"/>
    </source>
</evidence>
<dbReference type="GO" id="GO:0046872">
    <property type="term" value="F:metal ion binding"/>
    <property type="evidence" value="ECO:0007669"/>
    <property type="project" value="UniProtKB-KW"/>
</dbReference>
<evidence type="ECO:0000256" key="2">
    <source>
        <dbReference type="ARBA" id="ARBA00022448"/>
    </source>
</evidence>
<keyword evidence="8" id="KW-0479">Metal-binding</keyword>
<dbReference type="GO" id="GO:0005886">
    <property type="term" value="C:plasma membrane"/>
    <property type="evidence" value="ECO:0007669"/>
    <property type="project" value="InterPro"/>
</dbReference>
<evidence type="ECO:0000256" key="4">
    <source>
        <dbReference type="ARBA" id="ARBA00022847"/>
    </source>
</evidence>
<dbReference type="InterPro" id="IPR037272">
    <property type="entry name" value="SNS_sf"/>
</dbReference>
<dbReference type="GO" id="GO:0006865">
    <property type="term" value="P:amino acid transport"/>
    <property type="evidence" value="ECO:0007669"/>
    <property type="project" value="TreeGrafter"/>
</dbReference>